<accession>A0ABY6DGC9</accession>
<feature type="region of interest" description="Disordered" evidence="1">
    <location>
        <begin position="33"/>
        <end position="61"/>
    </location>
</feature>
<evidence type="ECO:0000256" key="1">
    <source>
        <dbReference type="SAM" id="MobiDB-lite"/>
    </source>
</evidence>
<reference evidence="2" key="1">
    <citation type="submission" date="2022-10" db="EMBL/GenBank/DDBJ databases">
        <title>Roseovarius pelagicus sp. nov., isolated from Arctic seawater.</title>
        <authorList>
            <person name="Hong Y.W."/>
            <person name="Hwang C.Y."/>
        </authorList>
    </citation>
    <scope>NUCLEOTIDE SEQUENCE</scope>
    <source>
        <strain evidence="2">HL-MP18</strain>
    </source>
</reference>
<organism evidence="2 3">
    <name type="scientific">Roseovarius pelagicus</name>
    <dbReference type="NCBI Taxonomy" id="2980108"/>
    <lineage>
        <taxon>Bacteria</taxon>
        <taxon>Pseudomonadati</taxon>
        <taxon>Pseudomonadota</taxon>
        <taxon>Alphaproteobacteria</taxon>
        <taxon>Rhodobacterales</taxon>
        <taxon>Roseobacteraceae</taxon>
        <taxon>Roseovarius</taxon>
    </lineage>
</organism>
<sequence length="170" mass="17161">MKYVFLTIAALSITGCSQLGLDGLLGGRDAAKPANPAADASAGDTVQTEARPISTGPVMSTGAQTAEAYDITSDAEKAAAKDAVGGRELGVTVASLGAPAEPGFWLKTPLASKPGKGRVQLATTGQSVQVDLIPIDGPETAGSRLSLAAMRLLDVPLTSLPELRVFQAGS</sequence>
<evidence type="ECO:0008006" key="4">
    <source>
        <dbReference type="Google" id="ProtNLM"/>
    </source>
</evidence>
<feature type="compositionally biased region" description="Low complexity" evidence="1">
    <location>
        <begin position="33"/>
        <end position="42"/>
    </location>
</feature>
<dbReference type="PROSITE" id="PS51257">
    <property type="entry name" value="PROKAR_LIPOPROTEIN"/>
    <property type="match status" value="1"/>
</dbReference>
<keyword evidence="3" id="KW-1185">Reference proteome</keyword>
<evidence type="ECO:0000313" key="3">
    <source>
        <dbReference type="Proteomes" id="UP001064087"/>
    </source>
</evidence>
<dbReference type="RefSeq" id="WP_165191887.1">
    <property type="nucleotide sequence ID" value="NZ_CP106738.1"/>
</dbReference>
<evidence type="ECO:0000313" key="2">
    <source>
        <dbReference type="EMBL" id="UXX83998.1"/>
    </source>
</evidence>
<dbReference type="EMBL" id="CP106738">
    <property type="protein sequence ID" value="UXX83998.1"/>
    <property type="molecule type" value="Genomic_DNA"/>
</dbReference>
<gene>
    <name evidence="2" type="ORF">N7U68_04910</name>
</gene>
<name>A0ABY6DGC9_9RHOB</name>
<dbReference type="Proteomes" id="UP001064087">
    <property type="component" value="Chromosome"/>
</dbReference>
<proteinExistence type="predicted"/>
<protein>
    <recommendedName>
        <fullName evidence="4">D-galactarate dehydratase</fullName>
    </recommendedName>
</protein>